<dbReference type="InterPro" id="IPR036312">
    <property type="entry name" value="Bifun_inhib/LTP/seed_sf"/>
</dbReference>
<evidence type="ECO:0000256" key="3">
    <source>
        <dbReference type="SAM" id="MobiDB-lite"/>
    </source>
</evidence>
<dbReference type="AlphaFoldDB" id="A0A0S3RBV3"/>
<evidence type="ECO:0000259" key="5">
    <source>
        <dbReference type="SMART" id="SM00499"/>
    </source>
</evidence>
<sequence>MPLFYLLSLSMASHKLLTIFLLSLISFSSFAQDCAPPKPAPKPPTPKPAPTPPTPKPSPKVSPPPSPNACPPTPPTPTPPPPASCPKDTLKLGVCGKVLGLVNIIVGNPPTSDCCALIKDLADLEAALCLCTAIKANVLGVNLNVPVTLSVILSACQKTVPPGFQCS</sequence>
<dbReference type="SUPFAM" id="SSF47699">
    <property type="entry name" value="Bifunctional inhibitor/lipid-transfer protein/seed storage 2S albumin"/>
    <property type="match status" value="1"/>
</dbReference>
<proteinExistence type="inferred from homology"/>
<reference evidence="6 7" key="1">
    <citation type="journal article" date="2015" name="Sci. Rep.">
        <title>The power of single molecule real-time sequencing technology in the de novo assembly of a eukaryotic genome.</title>
        <authorList>
            <person name="Sakai H."/>
            <person name="Naito K."/>
            <person name="Ogiso-Tanaka E."/>
            <person name="Takahashi Y."/>
            <person name="Iseki K."/>
            <person name="Muto C."/>
            <person name="Satou K."/>
            <person name="Teruya K."/>
            <person name="Shiroma A."/>
            <person name="Shimoji M."/>
            <person name="Hirano T."/>
            <person name="Itoh T."/>
            <person name="Kaga A."/>
            <person name="Tomooka N."/>
        </authorList>
    </citation>
    <scope>NUCLEOTIDE SEQUENCE [LARGE SCALE GENOMIC DNA]</scope>
    <source>
        <strain evidence="7">cv. Shumari</strain>
    </source>
</reference>
<protein>
    <recommendedName>
        <fullName evidence="5">Bifunctional inhibitor/plant lipid transfer protein/seed storage helical domain-containing protein</fullName>
    </recommendedName>
</protein>
<dbReference type="Proteomes" id="UP000291084">
    <property type="component" value="Chromosome 2"/>
</dbReference>
<evidence type="ECO:0000256" key="2">
    <source>
        <dbReference type="ARBA" id="ARBA00022729"/>
    </source>
</evidence>
<name>A0A0S3RBV3_PHAAN</name>
<dbReference type="SMART" id="SM00499">
    <property type="entry name" value="AAI"/>
    <property type="match status" value="1"/>
</dbReference>
<dbReference type="Pfam" id="PF14547">
    <property type="entry name" value="Hydrophob_seed"/>
    <property type="match status" value="1"/>
</dbReference>
<comment type="similarity">
    <text evidence="1">Belongs to the plant LTP family. PEARLI1 subfamily.</text>
</comment>
<feature type="signal peptide" evidence="4">
    <location>
        <begin position="1"/>
        <end position="31"/>
    </location>
</feature>
<dbReference type="InterPro" id="IPR016140">
    <property type="entry name" value="Bifunc_inhib/LTP/seed_store"/>
</dbReference>
<evidence type="ECO:0000256" key="1">
    <source>
        <dbReference type="ARBA" id="ARBA00008965"/>
    </source>
</evidence>
<gene>
    <name evidence="6" type="primary">Vigan.02G079500</name>
    <name evidence="6" type="ORF">VIGAN_02079500</name>
</gene>
<dbReference type="InterPro" id="IPR027923">
    <property type="entry name" value="Hydrophob_seed_dom"/>
</dbReference>
<evidence type="ECO:0000256" key="4">
    <source>
        <dbReference type="SAM" id="SignalP"/>
    </source>
</evidence>
<dbReference type="FunFam" id="1.10.110.10:FF:000003">
    <property type="entry name" value="pEARLI1-like lipid transfer protein 1"/>
    <property type="match status" value="1"/>
</dbReference>
<feature type="region of interest" description="Disordered" evidence="3">
    <location>
        <begin position="34"/>
        <end position="84"/>
    </location>
</feature>
<keyword evidence="7" id="KW-1185">Reference proteome</keyword>
<feature type="domain" description="Bifunctional inhibitor/plant lipid transfer protein/seed storage helical" evidence="5">
    <location>
        <begin position="85"/>
        <end position="166"/>
    </location>
</feature>
<dbReference type="CDD" id="cd01958">
    <property type="entry name" value="HPS_like"/>
    <property type="match status" value="1"/>
</dbReference>
<dbReference type="Gene3D" id="1.10.110.10">
    <property type="entry name" value="Plant lipid-transfer and hydrophobic proteins"/>
    <property type="match status" value="1"/>
</dbReference>
<feature type="chain" id="PRO_5006616809" description="Bifunctional inhibitor/plant lipid transfer protein/seed storage helical domain-containing protein" evidence="4">
    <location>
        <begin position="32"/>
        <end position="167"/>
    </location>
</feature>
<dbReference type="EMBL" id="AP015035">
    <property type="protein sequence ID" value="BAT78149.1"/>
    <property type="molecule type" value="Genomic_DNA"/>
</dbReference>
<dbReference type="PANTHER" id="PTHR31731">
    <property type="match status" value="1"/>
</dbReference>
<feature type="compositionally biased region" description="Pro residues" evidence="3">
    <location>
        <begin position="36"/>
        <end position="84"/>
    </location>
</feature>
<dbReference type="InterPro" id="IPR051636">
    <property type="entry name" value="Plant_LTP/defense-related"/>
</dbReference>
<evidence type="ECO:0000313" key="7">
    <source>
        <dbReference type="Proteomes" id="UP000291084"/>
    </source>
</evidence>
<dbReference type="PRINTS" id="PR01217">
    <property type="entry name" value="PRICHEXTENSN"/>
</dbReference>
<keyword evidence="2 4" id="KW-0732">Signal</keyword>
<accession>A0A0S3RBV3</accession>
<evidence type="ECO:0000313" key="6">
    <source>
        <dbReference type="EMBL" id="BAT78149.1"/>
    </source>
</evidence>
<organism evidence="6 7">
    <name type="scientific">Vigna angularis var. angularis</name>
    <dbReference type="NCBI Taxonomy" id="157739"/>
    <lineage>
        <taxon>Eukaryota</taxon>
        <taxon>Viridiplantae</taxon>
        <taxon>Streptophyta</taxon>
        <taxon>Embryophyta</taxon>
        <taxon>Tracheophyta</taxon>
        <taxon>Spermatophyta</taxon>
        <taxon>Magnoliopsida</taxon>
        <taxon>eudicotyledons</taxon>
        <taxon>Gunneridae</taxon>
        <taxon>Pentapetalae</taxon>
        <taxon>rosids</taxon>
        <taxon>fabids</taxon>
        <taxon>Fabales</taxon>
        <taxon>Fabaceae</taxon>
        <taxon>Papilionoideae</taxon>
        <taxon>50 kb inversion clade</taxon>
        <taxon>NPAAA clade</taxon>
        <taxon>indigoferoid/millettioid clade</taxon>
        <taxon>Phaseoleae</taxon>
        <taxon>Vigna</taxon>
    </lineage>
</organism>